<evidence type="ECO:0000313" key="3">
    <source>
        <dbReference type="Proteomes" id="UP000254400"/>
    </source>
</evidence>
<protein>
    <submittedName>
        <fullName evidence="2">Glycerophosphoryl diester phosphodiesterase</fullName>
        <ecNumber evidence="2">3.1.4.46</ecNumber>
    </submittedName>
</protein>
<sequence length="256" mass="29385">MNHMCVAHRGFSGIAPENTMAAFKLALEQPFVHWIELDVQLSKDGVPVVIHDFTLERTTNGTGRVKDADWKDLQRLDAGSWKNAQYHGEPIPSLAQVLDLCQGRVSLNIELKTAGDMYPGLEKAVLREIIMRGMEGEVVLTSFERAALRRAKELAPEIRTGLIIDARPDDLAKQLENLQCTFLSMGYPRLDRKLLKDLIGRGITVMAWTVDDRRIMRRLSSLHPELMICTNWPDRWEQVFLLSKSRLWHYIRKLIR</sequence>
<reference evidence="2 3" key="1">
    <citation type="submission" date="2018-06" db="EMBL/GenBank/DDBJ databases">
        <authorList>
            <consortium name="Pathogen Informatics"/>
            <person name="Doyle S."/>
        </authorList>
    </citation>
    <scope>NUCLEOTIDE SEQUENCE [LARGE SCALE GENOMIC DNA]</scope>
    <source>
        <strain evidence="2 3">NCTC10343</strain>
    </source>
</reference>
<dbReference type="Gene3D" id="3.20.20.190">
    <property type="entry name" value="Phosphatidylinositol (PI) phosphodiesterase"/>
    <property type="match status" value="1"/>
</dbReference>
<organism evidence="2 3">
    <name type="scientific">Paenibacillus polymyxa</name>
    <name type="common">Bacillus polymyxa</name>
    <dbReference type="NCBI Taxonomy" id="1406"/>
    <lineage>
        <taxon>Bacteria</taxon>
        <taxon>Bacillati</taxon>
        <taxon>Bacillota</taxon>
        <taxon>Bacilli</taxon>
        <taxon>Bacillales</taxon>
        <taxon>Paenibacillaceae</taxon>
        <taxon>Paenibacillus</taxon>
    </lineage>
</organism>
<dbReference type="EMBL" id="UGSC01000001">
    <property type="protein sequence ID" value="SUA68871.1"/>
    <property type="molecule type" value="Genomic_DNA"/>
</dbReference>
<dbReference type="Proteomes" id="UP000254400">
    <property type="component" value="Unassembled WGS sequence"/>
</dbReference>
<keyword evidence="2" id="KW-0378">Hydrolase</keyword>
<evidence type="ECO:0000313" key="2">
    <source>
        <dbReference type="EMBL" id="SUA68871.1"/>
    </source>
</evidence>
<evidence type="ECO:0000259" key="1">
    <source>
        <dbReference type="PROSITE" id="PS51704"/>
    </source>
</evidence>
<dbReference type="AlphaFoldDB" id="A0A378XXQ4"/>
<dbReference type="PANTHER" id="PTHR46211">
    <property type="entry name" value="GLYCEROPHOSPHORYL DIESTER PHOSPHODIESTERASE"/>
    <property type="match status" value="1"/>
</dbReference>
<dbReference type="PROSITE" id="PS51704">
    <property type="entry name" value="GP_PDE"/>
    <property type="match status" value="1"/>
</dbReference>
<feature type="domain" description="GP-PDE" evidence="1">
    <location>
        <begin position="3"/>
        <end position="240"/>
    </location>
</feature>
<dbReference type="Pfam" id="PF03009">
    <property type="entry name" value="GDPD"/>
    <property type="match status" value="1"/>
</dbReference>
<dbReference type="RefSeq" id="WP_019686899.1">
    <property type="nucleotide sequence ID" value="NZ_CP036496.1"/>
</dbReference>
<gene>
    <name evidence="2" type="primary">ugpQ_2</name>
    <name evidence="2" type="ORF">NCTC10343_01923</name>
</gene>
<dbReference type="GO" id="GO:0008889">
    <property type="term" value="F:glycerophosphodiester phosphodiesterase activity"/>
    <property type="evidence" value="ECO:0007669"/>
    <property type="project" value="UniProtKB-EC"/>
</dbReference>
<name>A0A378XXQ4_PAEPO</name>
<accession>A0A378XXQ4</accession>
<dbReference type="InterPro" id="IPR017946">
    <property type="entry name" value="PLC-like_Pdiesterase_TIM-brl"/>
</dbReference>
<dbReference type="InterPro" id="IPR030395">
    <property type="entry name" value="GP_PDE_dom"/>
</dbReference>
<dbReference type="GO" id="GO:0006629">
    <property type="term" value="P:lipid metabolic process"/>
    <property type="evidence" value="ECO:0007669"/>
    <property type="project" value="InterPro"/>
</dbReference>
<dbReference type="PANTHER" id="PTHR46211:SF14">
    <property type="entry name" value="GLYCEROPHOSPHODIESTER PHOSPHODIESTERASE"/>
    <property type="match status" value="1"/>
</dbReference>
<dbReference type="SUPFAM" id="SSF51695">
    <property type="entry name" value="PLC-like phosphodiesterases"/>
    <property type="match status" value="1"/>
</dbReference>
<dbReference type="GeneID" id="93350702"/>
<dbReference type="EC" id="3.1.4.46" evidence="2"/>
<proteinExistence type="predicted"/>